<name>A0A9W7G528_9STRA</name>
<dbReference type="GO" id="GO:0005509">
    <property type="term" value="F:calcium ion binding"/>
    <property type="evidence" value="ECO:0007669"/>
    <property type="project" value="TreeGrafter"/>
</dbReference>
<dbReference type="InterPro" id="IPR000008">
    <property type="entry name" value="C2_dom"/>
</dbReference>
<dbReference type="PANTHER" id="PTHR45911">
    <property type="entry name" value="C2 DOMAIN-CONTAINING PROTEIN"/>
    <property type="match status" value="1"/>
</dbReference>
<dbReference type="GO" id="GO:0016020">
    <property type="term" value="C:membrane"/>
    <property type="evidence" value="ECO:0007669"/>
    <property type="project" value="TreeGrafter"/>
</dbReference>
<protein>
    <recommendedName>
        <fullName evidence="5">C2 domain-containing protein</fullName>
    </recommendedName>
</protein>
<dbReference type="PROSITE" id="PS50004">
    <property type="entry name" value="C2"/>
    <property type="match status" value="1"/>
</dbReference>
<keyword evidence="4" id="KW-0812">Transmembrane</keyword>
<organism evidence="6 7">
    <name type="scientific">Triparma retinervis</name>
    <dbReference type="NCBI Taxonomy" id="2557542"/>
    <lineage>
        <taxon>Eukaryota</taxon>
        <taxon>Sar</taxon>
        <taxon>Stramenopiles</taxon>
        <taxon>Ochrophyta</taxon>
        <taxon>Bolidophyceae</taxon>
        <taxon>Parmales</taxon>
        <taxon>Triparmaceae</taxon>
        <taxon>Triparma</taxon>
    </lineage>
</organism>
<dbReference type="SUPFAM" id="SSF49562">
    <property type="entry name" value="C2 domain (Calcium/lipid-binding domain, CaLB)"/>
    <property type="match status" value="1"/>
</dbReference>
<dbReference type="OrthoDB" id="270970at2759"/>
<accession>A0A9W7G528</accession>
<keyword evidence="4" id="KW-0472">Membrane</keyword>
<dbReference type="EMBL" id="BRXZ01007740">
    <property type="protein sequence ID" value="GMI33374.1"/>
    <property type="molecule type" value="Genomic_DNA"/>
</dbReference>
<keyword evidence="1" id="KW-0479">Metal-binding</keyword>
<feature type="region of interest" description="Disordered" evidence="3">
    <location>
        <begin position="438"/>
        <end position="468"/>
    </location>
</feature>
<dbReference type="InterPro" id="IPR035892">
    <property type="entry name" value="C2_domain_sf"/>
</dbReference>
<dbReference type="Gene3D" id="2.60.40.150">
    <property type="entry name" value="C2 domain"/>
    <property type="match status" value="1"/>
</dbReference>
<evidence type="ECO:0000256" key="2">
    <source>
        <dbReference type="ARBA" id="ARBA00022837"/>
    </source>
</evidence>
<dbReference type="Proteomes" id="UP001165082">
    <property type="component" value="Unassembled WGS sequence"/>
</dbReference>
<evidence type="ECO:0000256" key="3">
    <source>
        <dbReference type="SAM" id="MobiDB-lite"/>
    </source>
</evidence>
<evidence type="ECO:0000256" key="4">
    <source>
        <dbReference type="SAM" id="Phobius"/>
    </source>
</evidence>
<dbReference type="PANTHER" id="PTHR45911:SF4">
    <property type="entry name" value="MULTIPLE C2 AND TRANSMEMBRANE DOMAIN-CONTAINING PROTEIN"/>
    <property type="match status" value="1"/>
</dbReference>
<evidence type="ECO:0000313" key="6">
    <source>
        <dbReference type="EMBL" id="GMI33374.1"/>
    </source>
</evidence>
<evidence type="ECO:0000256" key="1">
    <source>
        <dbReference type="ARBA" id="ARBA00022723"/>
    </source>
</evidence>
<evidence type="ECO:0000313" key="7">
    <source>
        <dbReference type="Proteomes" id="UP001165082"/>
    </source>
</evidence>
<reference evidence="6" key="1">
    <citation type="submission" date="2022-07" db="EMBL/GenBank/DDBJ databases">
        <title>Genome analysis of Parmales, a sister group of diatoms, reveals the evolutionary specialization of diatoms from phago-mixotrophs to photoautotrophs.</title>
        <authorList>
            <person name="Ban H."/>
            <person name="Sato S."/>
            <person name="Yoshikawa S."/>
            <person name="Kazumasa Y."/>
            <person name="Nakamura Y."/>
            <person name="Ichinomiya M."/>
            <person name="Saitoh K."/>
            <person name="Sato N."/>
            <person name="Blanc-Mathieu R."/>
            <person name="Endo H."/>
            <person name="Kuwata A."/>
            <person name="Ogata H."/>
        </authorList>
    </citation>
    <scope>NUCLEOTIDE SEQUENCE</scope>
</reference>
<keyword evidence="4" id="KW-1133">Transmembrane helix</keyword>
<keyword evidence="7" id="KW-1185">Reference proteome</keyword>
<feature type="domain" description="C2" evidence="5">
    <location>
        <begin position="56"/>
        <end position="194"/>
    </location>
</feature>
<keyword evidence="2" id="KW-0106">Calcium</keyword>
<dbReference type="Pfam" id="PF00168">
    <property type="entry name" value="C2"/>
    <property type="match status" value="1"/>
</dbReference>
<proteinExistence type="predicted"/>
<comment type="caution">
    <text evidence="6">The sequence shown here is derived from an EMBL/GenBank/DDBJ whole genome shotgun (WGS) entry which is preliminary data.</text>
</comment>
<sequence>MPGVREKVRMCNRCEHEYTNQLTEVNETGKRTTLDLAGRCHPGLSRLGVKPGRSFPPWRSYLSTFSSPDRPAVGRITVQVVEGMALPSADANGKADPYCRVEVTGYSRVPEKPSVVAEWKKESRYAMETTYVSATLCPVWRGAVMTLPITRSADAVLRLEVLDYDAIGSHTLLGMCEIPIEDLPLAEPDLKGPFLVDNWYEMTLPDQVKTGYGRRRVSPSTPVDVEGMGKGRTKRAVGLNSAKELAVFAGNAISEPIFFLSKLTGANLKSTRLPTKKAAERKSIKPKIRLKIKLCLNPVADVLSHTFLPPTAPIPRDKFDLQSLIRYGVKLEKLVDPHIKFMVSFVNSCRWVEVDPDNGRISIRATPEDVKTYIKWLAIYLAHVLLGFKFCSILLHCYLFRFLVKVKTGAKNATPSSATTLTPSPSEDNPFLPLSRGSSFASATDPPPAPPSTTAPAPDNSQPQQPATTEPQLNNLLNWIAKKFGNKAVENVQNSLRIYIDLVEEFHSIYDGTDLEKTNACLFALLLSSALIYTLSTTSVVVLYTFVLLFVVSPLFPRTIRIVNGTTNGIKAYTNRKRLLLAYESEYQSDE</sequence>
<evidence type="ECO:0000259" key="5">
    <source>
        <dbReference type="PROSITE" id="PS50004"/>
    </source>
</evidence>
<feature type="transmembrane region" description="Helical" evidence="4">
    <location>
        <begin position="522"/>
        <end position="552"/>
    </location>
</feature>
<dbReference type="CDD" id="cd00030">
    <property type="entry name" value="C2"/>
    <property type="match status" value="1"/>
</dbReference>
<dbReference type="AlphaFoldDB" id="A0A9W7G528"/>
<gene>
    <name evidence="6" type="ORF">TrRE_jg13309</name>
</gene>
<dbReference type="SMART" id="SM00239">
    <property type="entry name" value="C2"/>
    <property type="match status" value="1"/>
</dbReference>